<evidence type="ECO:0000256" key="2">
    <source>
        <dbReference type="ARBA" id="ARBA00022908"/>
    </source>
</evidence>
<dbReference type="EMBL" id="AQHW01000020">
    <property type="protein sequence ID" value="KKB50387.1"/>
    <property type="molecule type" value="Genomic_DNA"/>
</dbReference>
<accession>A0A0F5IYY0</accession>
<dbReference type="PANTHER" id="PTHR30349">
    <property type="entry name" value="PHAGE INTEGRASE-RELATED"/>
    <property type="match status" value="1"/>
</dbReference>
<dbReference type="InterPro" id="IPR050090">
    <property type="entry name" value="Tyrosine_recombinase_XerCD"/>
</dbReference>
<evidence type="ECO:0008006" key="10">
    <source>
        <dbReference type="Google" id="ProtNLM"/>
    </source>
</evidence>
<feature type="domain" description="Tyr recombinase" evidence="6">
    <location>
        <begin position="210"/>
        <end position="382"/>
    </location>
</feature>
<dbReference type="InterPro" id="IPR011010">
    <property type="entry name" value="DNA_brk_join_enz"/>
</dbReference>
<evidence type="ECO:0000259" key="7">
    <source>
        <dbReference type="PROSITE" id="PS51900"/>
    </source>
</evidence>
<dbReference type="InterPro" id="IPR013762">
    <property type="entry name" value="Integrase-like_cat_sf"/>
</dbReference>
<evidence type="ECO:0000256" key="3">
    <source>
        <dbReference type="ARBA" id="ARBA00023125"/>
    </source>
</evidence>
<dbReference type="Pfam" id="PF00589">
    <property type="entry name" value="Phage_integrase"/>
    <property type="match status" value="1"/>
</dbReference>
<comment type="caution">
    <text evidence="8">The sequence shown here is derived from an EMBL/GenBank/DDBJ whole genome shotgun (WGS) entry which is preliminary data.</text>
</comment>
<keyword evidence="3 5" id="KW-0238">DNA-binding</keyword>
<dbReference type="InterPro" id="IPR004107">
    <property type="entry name" value="Integrase_SAM-like_N"/>
</dbReference>
<dbReference type="PATRIC" id="fig|1203610.3.peg.4000"/>
<keyword evidence="4" id="KW-0233">DNA recombination</keyword>
<dbReference type="GO" id="GO:0015074">
    <property type="term" value="P:DNA integration"/>
    <property type="evidence" value="ECO:0007669"/>
    <property type="project" value="UniProtKB-KW"/>
</dbReference>
<dbReference type="Gene3D" id="1.10.443.10">
    <property type="entry name" value="Intergrase catalytic core"/>
    <property type="match status" value="1"/>
</dbReference>
<dbReference type="InterPro" id="IPR010998">
    <property type="entry name" value="Integrase_recombinase_N"/>
</dbReference>
<dbReference type="PROSITE" id="PS51900">
    <property type="entry name" value="CB"/>
    <property type="match status" value="1"/>
</dbReference>
<name>A0A0F5IYY0_9BACT</name>
<proteinExistence type="inferred from homology"/>
<dbReference type="PANTHER" id="PTHR30349:SF64">
    <property type="entry name" value="PROPHAGE INTEGRASE INTD-RELATED"/>
    <property type="match status" value="1"/>
</dbReference>
<reference evidence="8 9" key="1">
    <citation type="submission" date="2013-04" db="EMBL/GenBank/DDBJ databases">
        <title>The Genome Sequence of Parabacteroides gordonii DSM 23371.</title>
        <authorList>
            <consortium name="The Broad Institute Genomics Platform"/>
            <person name="Earl A."/>
            <person name="Ward D."/>
            <person name="Feldgarden M."/>
            <person name="Gevers D."/>
            <person name="Martens E."/>
            <person name="Sakamoto M."/>
            <person name="Benno Y."/>
            <person name="Suzuki N."/>
            <person name="Matsunaga N."/>
            <person name="Koshihara K."/>
            <person name="Seki M."/>
            <person name="Komiya H."/>
            <person name="Walker B."/>
            <person name="Young S."/>
            <person name="Zeng Q."/>
            <person name="Gargeya S."/>
            <person name="Fitzgerald M."/>
            <person name="Haas B."/>
            <person name="Abouelleil A."/>
            <person name="Allen A.W."/>
            <person name="Alvarado L."/>
            <person name="Arachchi H.M."/>
            <person name="Berlin A.M."/>
            <person name="Chapman S.B."/>
            <person name="Gainer-Dewar J."/>
            <person name="Goldberg J."/>
            <person name="Griggs A."/>
            <person name="Gujja S."/>
            <person name="Hansen M."/>
            <person name="Howarth C."/>
            <person name="Imamovic A."/>
            <person name="Ireland A."/>
            <person name="Larimer J."/>
            <person name="McCowan C."/>
            <person name="Murphy C."/>
            <person name="Pearson M."/>
            <person name="Poon T.W."/>
            <person name="Priest M."/>
            <person name="Roberts A."/>
            <person name="Saif S."/>
            <person name="Shea T."/>
            <person name="Sisk P."/>
            <person name="Sykes S."/>
            <person name="Wortman J."/>
            <person name="Nusbaum C."/>
            <person name="Birren B."/>
        </authorList>
    </citation>
    <scope>NUCLEOTIDE SEQUENCE [LARGE SCALE GENOMIC DNA]</scope>
    <source>
        <strain evidence="8 9">MS-1</strain>
    </source>
</reference>
<evidence type="ECO:0000256" key="4">
    <source>
        <dbReference type="ARBA" id="ARBA00023172"/>
    </source>
</evidence>
<keyword evidence="9" id="KW-1185">Reference proteome</keyword>
<evidence type="ECO:0000256" key="1">
    <source>
        <dbReference type="ARBA" id="ARBA00008857"/>
    </source>
</evidence>
<dbReference type="SUPFAM" id="SSF56349">
    <property type="entry name" value="DNA breaking-rejoining enzymes"/>
    <property type="match status" value="1"/>
</dbReference>
<dbReference type="Pfam" id="PF13495">
    <property type="entry name" value="Phage_int_SAM_4"/>
    <property type="match status" value="1"/>
</dbReference>
<evidence type="ECO:0000259" key="6">
    <source>
        <dbReference type="PROSITE" id="PS51898"/>
    </source>
</evidence>
<dbReference type="Proteomes" id="UP000033035">
    <property type="component" value="Unassembled WGS sequence"/>
</dbReference>
<keyword evidence="2" id="KW-0229">DNA integration</keyword>
<dbReference type="InterPro" id="IPR002104">
    <property type="entry name" value="Integrase_catalytic"/>
</dbReference>
<evidence type="ECO:0000256" key="5">
    <source>
        <dbReference type="PROSITE-ProRule" id="PRU01248"/>
    </source>
</evidence>
<dbReference type="Gene3D" id="1.10.150.130">
    <property type="match status" value="1"/>
</dbReference>
<protein>
    <recommendedName>
        <fullName evidence="10">Recombinase</fullName>
    </recommendedName>
</protein>
<sequence length="390" mass="45105">MNVCSKCGVFVLSLEHEAKFSDMDKVQKQRGSIVLHKETRDGADYIRIEYANSQAVTQLLAQDTGMEMAGNGSAYIASAAFSLPDFYDRYSPHAYIDYSRIYVRHPKPKREYTLPKGYLELLEQKRYSPSTVKTYRAYFSDFMEYHKGRNIDRLKVPDINKYILYLVNEKKISVSQQNMRINAIKFYYEQVKGGKRQYYGGITRAKEYKSLPEVLSKNEIKRILAQISNIKHHCMISLVYSAGLRRSELLNLTPQDINSETMSVRIMGKGKKCRYSLLSPKLLEELRHYFREYRPQKWLFEGETPGEQYSASALVKVLKEAAHRAGIKHRVHVHMLRHSFATHLLEQGTDLHTIQELLGHNDIKTTTIYLHVSSAHKAKIPNPLDTLDNS</sequence>
<dbReference type="InterPro" id="IPR044068">
    <property type="entry name" value="CB"/>
</dbReference>
<organism evidence="8 9">
    <name type="scientific">Parabacteroides gordonii MS-1 = DSM 23371</name>
    <dbReference type="NCBI Taxonomy" id="1203610"/>
    <lineage>
        <taxon>Bacteria</taxon>
        <taxon>Pseudomonadati</taxon>
        <taxon>Bacteroidota</taxon>
        <taxon>Bacteroidia</taxon>
        <taxon>Bacteroidales</taxon>
        <taxon>Tannerellaceae</taxon>
        <taxon>Parabacteroides</taxon>
    </lineage>
</organism>
<dbReference type="PROSITE" id="PS51898">
    <property type="entry name" value="TYR_RECOMBINASE"/>
    <property type="match status" value="1"/>
</dbReference>
<dbReference type="STRING" id="1203610.HMPREF1536_03922"/>
<dbReference type="HOGENOM" id="CLU_027562_9_5_10"/>
<dbReference type="GO" id="GO:0006310">
    <property type="term" value="P:DNA recombination"/>
    <property type="evidence" value="ECO:0007669"/>
    <property type="project" value="UniProtKB-KW"/>
</dbReference>
<comment type="similarity">
    <text evidence="1">Belongs to the 'phage' integrase family.</text>
</comment>
<evidence type="ECO:0000313" key="9">
    <source>
        <dbReference type="Proteomes" id="UP000033035"/>
    </source>
</evidence>
<dbReference type="GO" id="GO:0003677">
    <property type="term" value="F:DNA binding"/>
    <property type="evidence" value="ECO:0007669"/>
    <property type="project" value="UniProtKB-UniRule"/>
</dbReference>
<dbReference type="AlphaFoldDB" id="A0A0F5IYY0"/>
<evidence type="ECO:0000313" key="8">
    <source>
        <dbReference type="EMBL" id="KKB50387.1"/>
    </source>
</evidence>
<feature type="domain" description="Core-binding (CB)" evidence="7">
    <location>
        <begin position="109"/>
        <end position="192"/>
    </location>
</feature>
<gene>
    <name evidence="8" type="ORF">HMPREF1536_03922</name>
</gene>